<name>A0A6B2MCE9_9BURK</name>
<evidence type="ECO:0000313" key="1">
    <source>
        <dbReference type="EMBL" id="NDV73518.1"/>
    </source>
</evidence>
<sequence length="66" mass="7299">MSTITDRLYAQARIQPIQSQNRVKSVKKLESGSLAVTLHSGRTYAIAPEGELFQAFVVYTVLNSNT</sequence>
<comment type="caution">
    <text evidence="1">The sequence shown here is derived from an EMBL/GenBank/DDBJ whole genome shotgun (WGS) entry which is preliminary data.</text>
</comment>
<protein>
    <submittedName>
        <fullName evidence="1">Uncharacterized protein</fullName>
    </submittedName>
</protein>
<gene>
    <name evidence="1" type="ORF">GFJ35_15750</name>
</gene>
<proteinExistence type="predicted"/>
<accession>A0A6B2MCE9</accession>
<reference evidence="1" key="1">
    <citation type="submission" date="2019-11" db="EMBL/GenBank/DDBJ databases">
        <title>Burkholderia cenocepacia CF.</title>
        <authorList>
            <person name="Vianna E.F."/>
            <person name="Marques E.A."/>
            <person name="Albano R.M."/>
            <person name="Leao R.S."/>
        </authorList>
    </citation>
    <scope>NUCLEOTIDE SEQUENCE</scope>
    <source>
        <strain evidence="1">MS-2140</strain>
    </source>
</reference>
<dbReference type="RefSeq" id="WP_163124323.1">
    <property type="nucleotide sequence ID" value="NZ_JAAEAM010000016.1"/>
</dbReference>
<dbReference type="AlphaFoldDB" id="A0A6B2MCE9"/>
<organism evidence="1">
    <name type="scientific">Burkholderia cenocepacia</name>
    <dbReference type="NCBI Taxonomy" id="95486"/>
    <lineage>
        <taxon>Bacteria</taxon>
        <taxon>Pseudomonadati</taxon>
        <taxon>Pseudomonadota</taxon>
        <taxon>Betaproteobacteria</taxon>
        <taxon>Burkholderiales</taxon>
        <taxon>Burkholderiaceae</taxon>
        <taxon>Burkholderia</taxon>
        <taxon>Burkholderia cepacia complex</taxon>
    </lineage>
</organism>
<dbReference type="EMBL" id="JAAEAM010000016">
    <property type="protein sequence ID" value="NDV73518.1"/>
    <property type="molecule type" value="Genomic_DNA"/>
</dbReference>